<dbReference type="STRING" id="1172194.WQQ_40670"/>
<dbReference type="GO" id="GO:0015627">
    <property type="term" value="C:type II protein secretion system complex"/>
    <property type="evidence" value="ECO:0007669"/>
    <property type="project" value="InterPro"/>
</dbReference>
<keyword evidence="9 11" id="KW-0472">Membrane</keyword>
<dbReference type="Pfam" id="PF11612">
    <property type="entry name" value="T2SSJ"/>
    <property type="match status" value="1"/>
</dbReference>
<sequence length="254" mass="28157">MRAPRSRGFTLIEVILVVLIFGIMAAMAYGGLNSVLKTRVSIEASMKRTADLQKAYMRMRSDFQNYVPRPIRDNFGDVQPSIRGAREQVVELTRGGWRNPLFLKRSSMERVSYALDGDKLQRISYRVLDRAQDSEPVRTVLLDQVKELRLRYMDKEREWVDQWPQQQLQQQSGENPARQDPPPPLAIELTLVTADLGELRFLFKPGAEPMPANMNLQGQPPPPPAGNNSSGDEGSGGSGGSGNGGDTGEGNGSE</sequence>
<gene>
    <name evidence="12" type="ORF">WQQ_40670</name>
</gene>
<reference evidence="12 13" key="1">
    <citation type="journal article" date="2012" name="J. Bacteriol.">
        <title>Genome Sequence of n-Alkane-Degrading Hydrocarboniphaga effusa Strain AP103T (ATCC BAA-332T).</title>
        <authorList>
            <person name="Chang H.K."/>
            <person name="Zylstra G.J."/>
            <person name="Chae J.C."/>
        </authorList>
    </citation>
    <scope>NUCLEOTIDE SEQUENCE [LARGE SCALE GENOMIC DNA]</scope>
    <source>
        <strain evidence="12 13">AP103</strain>
    </source>
</reference>
<evidence type="ECO:0000313" key="12">
    <source>
        <dbReference type="EMBL" id="EIT67632.1"/>
    </source>
</evidence>
<dbReference type="InterPro" id="IPR051621">
    <property type="entry name" value="T2SS_protein_J"/>
</dbReference>
<evidence type="ECO:0000256" key="4">
    <source>
        <dbReference type="ARBA" id="ARBA00022475"/>
    </source>
</evidence>
<keyword evidence="13" id="KW-1185">Reference proteome</keyword>
<dbReference type="NCBIfam" id="TIGR01711">
    <property type="entry name" value="gspJ"/>
    <property type="match status" value="1"/>
</dbReference>
<feature type="transmembrane region" description="Helical" evidence="11">
    <location>
        <begin position="12"/>
        <end position="32"/>
    </location>
</feature>
<feature type="region of interest" description="Disordered" evidence="10">
    <location>
        <begin position="162"/>
        <end position="184"/>
    </location>
</feature>
<evidence type="ECO:0000313" key="13">
    <source>
        <dbReference type="Proteomes" id="UP000003704"/>
    </source>
</evidence>
<organism evidence="12 13">
    <name type="scientific">Hydrocarboniphaga effusa AP103</name>
    <dbReference type="NCBI Taxonomy" id="1172194"/>
    <lineage>
        <taxon>Bacteria</taxon>
        <taxon>Pseudomonadati</taxon>
        <taxon>Pseudomonadota</taxon>
        <taxon>Gammaproteobacteria</taxon>
        <taxon>Nevskiales</taxon>
        <taxon>Nevskiaceae</taxon>
        <taxon>Hydrocarboniphaga</taxon>
    </lineage>
</organism>
<dbReference type="SUPFAM" id="SSF54523">
    <property type="entry name" value="Pili subunits"/>
    <property type="match status" value="1"/>
</dbReference>
<evidence type="ECO:0000256" key="8">
    <source>
        <dbReference type="ARBA" id="ARBA00022989"/>
    </source>
</evidence>
<evidence type="ECO:0000256" key="3">
    <source>
        <dbReference type="ARBA" id="ARBA00021539"/>
    </source>
</evidence>
<dbReference type="InterPro" id="IPR012902">
    <property type="entry name" value="N_methyl_site"/>
</dbReference>
<dbReference type="OrthoDB" id="9794345at2"/>
<feature type="region of interest" description="Disordered" evidence="10">
    <location>
        <begin position="204"/>
        <end position="254"/>
    </location>
</feature>
<dbReference type="Gene3D" id="3.10.610.10">
    <property type="entry name" value="GSPII I/J protein-like"/>
    <property type="match status" value="1"/>
</dbReference>
<dbReference type="PANTHER" id="PTHR39583">
    <property type="entry name" value="TYPE II SECRETION SYSTEM PROTEIN J-RELATED"/>
    <property type="match status" value="1"/>
</dbReference>
<keyword evidence="7 11" id="KW-0812">Transmembrane</keyword>
<evidence type="ECO:0000256" key="5">
    <source>
        <dbReference type="ARBA" id="ARBA00022481"/>
    </source>
</evidence>
<evidence type="ECO:0000256" key="11">
    <source>
        <dbReference type="SAM" id="Phobius"/>
    </source>
</evidence>
<dbReference type="RefSeq" id="WP_007187002.1">
    <property type="nucleotide sequence ID" value="NZ_AKGD01000004.1"/>
</dbReference>
<accession>I7Z7P6</accession>
<evidence type="ECO:0000256" key="10">
    <source>
        <dbReference type="SAM" id="MobiDB-lite"/>
    </source>
</evidence>
<comment type="similarity">
    <text evidence="2">Belongs to the GSP J family.</text>
</comment>
<feature type="compositionally biased region" description="Gly residues" evidence="10">
    <location>
        <begin position="233"/>
        <end position="254"/>
    </location>
</feature>
<evidence type="ECO:0000256" key="6">
    <source>
        <dbReference type="ARBA" id="ARBA00022519"/>
    </source>
</evidence>
<name>I7Z7P6_9GAMM</name>
<dbReference type="EMBL" id="AKGD01000004">
    <property type="protein sequence ID" value="EIT67632.1"/>
    <property type="molecule type" value="Genomic_DNA"/>
</dbReference>
<dbReference type="GO" id="GO:0015628">
    <property type="term" value="P:protein secretion by the type II secretion system"/>
    <property type="evidence" value="ECO:0007669"/>
    <property type="project" value="InterPro"/>
</dbReference>
<dbReference type="GO" id="GO:0005886">
    <property type="term" value="C:plasma membrane"/>
    <property type="evidence" value="ECO:0007669"/>
    <property type="project" value="UniProtKB-SubCell"/>
</dbReference>
<dbReference type="AlphaFoldDB" id="I7Z7P6"/>
<protein>
    <recommendedName>
        <fullName evidence="3">Type II secretion system protein J</fullName>
    </recommendedName>
</protein>
<comment type="caution">
    <text evidence="12">The sequence shown here is derived from an EMBL/GenBank/DDBJ whole genome shotgun (WGS) entry which is preliminary data.</text>
</comment>
<evidence type="ECO:0000256" key="1">
    <source>
        <dbReference type="ARBA" id="ARBA00004377"/>
    </source>
</evidence>
<dbReference type="InterPro" id="IPR045584">
    <property type="entry name" value="Pilin-like"/>
</dbReference>
<keyword evidence="5" id="KW-0488">Methylation</keyword>
<dbReference type="NCBIfam" id="TIGR02532">
    <property type="entry name" value="IV_pilin_GFxxxE"/>
    <property type="match status" value="1"/>
</dbReference>
<dbReference type="PROSITE" id="PS00409">
    <property type="entry name" value="PROKAR_NTER_METHYL"/>
    <property type="match status" value="1"/>
</dbReference>
<proteinExistence type="inferred from homology"/>
<keyword evidence="8 11" id="KW-1133">Transmembrane helix</keyword>
<dbReference type="Pfam" id="PF07963">
    <property type="entry name" value="N_methyl"/>
    <property type="match status" value="1"/>
</dbReference>
<feature type="compositionally biased region" description="Low complexity" evidence="10">
    <location>
        <begin position="162"/>
        <end position="171"/>
    </location>
</feature>
<dbReference type="PANTHER" id="PTHR39583:SF2">
    <property type="entry name" value="TYPE II SECRETION SYSTEM PROTEIN J"/>
    <property type="match status" value="1"/>
</dbReference>
<comment type="subcellular location">
    <subcellularLocation>
        <location evidence="1">Cell inner membrane</location>
        <topology evidence="1">Single-pass membrane protein</topology>
    </subcellularLocation>
</comment>
<evidence type="ECO:0000256" key="9">
    <source>
        <dbReference type="ARBA" id="ARBA00023136"/>
    </source>
</evidence>
<dbReference type="Proteomes" id="UP000003704">
    <property type="component" value="Unassembled WGS sequence"/>
</dbReference>
<keyword evidence="6" id="KW-0997">Cell inner membrane</keyword>
<evidence type="ECO:0000256" key="7">
    <source>
        <dbReference type="ARBA" id="ARBA00022692"/>
    </source>
</evidence>
<dbReference type="InterPro" id="IPR010055">
    <property type="entry name" value="T2SS_protein-GspJ"/>
</dbReference>
<dbReference type="Gene3D" id="2.10.70.20">
    <property type="entry name" value="gspk-gspi-gspj complex like domains"/>
    <property type="match status" value="1"/>
</dbReference>
<keyword evidence="4" id="KW-1003">Cell membrane</keyword>
<evidence type="ECO:0000256" key="2">
    <source>
        <dbReference type="ARBA" id="ARBA00011084"/>
    </source>
</evidence>